<comment type="similarity">
    <text evidence="2 10">Belongs to the class I-like SAM-binding methyltransferase superfamily. RsmB/NOP family.</text>
</comment>
<dbReference type="InterPro" id="IPR049560">
    <property type="entry name" value="MeTrfase_RsmB-F_NOP2_cat"/>
</dbReference>
<feature type="binding site" evidence="10">
    <location>
        <position position="247"/>
    </location>
    <ligand>
        <name>S-adenosyl-L-methionine</name>
        <dbReference type="ChEBI" id="CHEBI:59789"/>
    </ligand>
</feature>
<evidence type="ECO:0000256" key="11">
    <source>
        <dbReference type="SAM" id="MobiDB-lite"/>
    </source>
</evidence>
<keyword evidence="6 10" id="KW-0949">S-adenosyl-L-methionine</keyword>
<keyword evidence="3" id="KW-0820">tRNA-binding</keyword>
<keyword evidence="7" id="KW-0819">tRNA processing</keyword>
<evidence type="ECO:0000256" key="8">
    <source>
        <dbReference type="ARBA" id="ARBA00022884"/>
    </source>
</evidence>
<dbReference type="GO" id="GO:0030488">
    <property type="term" value="P:tRNA methylation"/>
    <property type="evidence" value="ECO:0007669"/>
    <property type="project" value="UniProtKB-ARBA"/>
</dbReference>
<evidence type="ECO:0000259" key="12">
    <source>
        <dbReference type="PROSITE" id="PS51686"/>
    </source>
</evidence>
<feature type="binding site" evidence="10">
    <location>
        <position position="270"/>
    </location>
    <ligand>
        <name>S-adenosyl-L-methionine</name>
        <dbReference type="ChEBI" id="CHEBI:59789"/>
    </ligand>
</feature>
<dbReference type="AlphaFoldDB" id="A0AAE0KW42"/>
<evidence type="ECO:0000256" key="1">
    <source>
        <dbReference type="ARBA" id="ARBA00004123"/>
    </source>
</evidence>
<evidence type="ECO:0000256" key="9">
    <source>
        <dbReference type="ARBA" id="ARBA00023242"/>
    </source>
</evidence>
<sequence length="490" mass="54495">MGRGYKGKKGGGGRGGKGGGGGKGGNKWNQAGTSGTWTDIVKENKDYEEYYTAQGIIPDGEFHDFLTALQTPLPITFRINGSGKFAFSIRDRLQTDFFAKLNFQDGKLILDGEEVTPPKPLAWYPDDLAWQMAFSRTQLRKCPELEQIFEFIKVSNDYGSITRQEAVSMVPPFFLDVQPHHAVLDTCAAPGSKTFQLCEFLHAQGGIGTGEPTGVVVANEVDFKRCSLLTHQVKRANSPAIIVANHDASLFPMLSKDTSDRFQFDRILADVPCSGDGTLRKNTDLWRKWKPWMGNGMHSLQLKIALTSARLLKVGGRLVYSTCSLSPIEDEAVVAELLVQCGGALELVDVADEMTNLKRMPGMRTWLLKDKFGWQDEYLQDKADKMEKNIVPSMFPSEEKAKLPLERCMRFLPHQQDTGGFFVAVLQKVRELKKLPGDQGAEAEDKEAEPPTKKQKKDQQEAQEKAEDELQQGAAGQAGRRRLPPCIELH</sequence>
<feature type="binding site" evidence="10">
    <location>
        <position position="220"/>
    </location>
    <ligand>
        <name>S-adenosyl-L-methionine</name>
        <dbReference type="ChEBI" id="CHEBI:59789"/>
    </ligand>
</feature>
<reference evidence="13 14" key="1">
    <citation type="journal article" date="2015" name="Genome Biol. Evol.">
        <title>Comparative Genomics of a Bacterivorous Green Alga Reveals Evolutionary Causalities and Consequences of Phago-Mixotrophic Mode of Nutrition.</title>
        <authorList>
            <person name="Burns J.A."/>
            <person name="Paasch A."/>
            <person name="Narechania A."/>
            <person name="Kim E."/>
        </authorList>
    </citation>
    <scope>NUCLEOTIDE SEQUENCE [LARGE SCALE GENOMIC DNA]</scope>
    <source>
        <strain evidence="13 14">PLY_AMNH</strain>
    </source>
</reference>
<dbReference type="InterPro" id="IPR001678">
    <property type="entry name" value="MeTrfase_RsmB-F_NOP2_dom"/>
</dbReference>
<dbReference type="PRINTS" id="PR02011">
    <property type="entry name" value="RCMTNCL1"/>
</dbReference>
<evidence type="ECO:0000256" key="4">
    <source>
        <dbReference type="ARBA" id="ARBA00022603"/>
    </source>
</evidence>
<gene>
    <name evidence="13" type="ORF">CYMTET_28264</name>
</gene>
<evidence type="ECO:0000256" key="10">
    <source>
        <dbReference type="PROSITE-ProRule" id="PRU01023"/>
    </source>
</evidence>
<dbReference type="SUPFAM" id="SSF53335">
    <property type="entry name" value="S-adenosyl-L-methionine-dependent methyltransferases"/>
    <property type="match status" value="1"/>
</dbReference>
<protein>
    <recommendedName>
        <fullName evidence="12">SAM-dependent MTase RsmB/NOP-type domain-containing protein</fullName>
    </recommendedName>
</protein>
<feature type="binding site" evidence="10">
    <location>
        <begin position="187"/>
        <end position="193"/>
    </location>
    <ligand>
        <name>S-adenosyl-L-methionine</name>
        <dbReference type="ChEBI" id="CHEBI:59789"/>
    </ligand>
</feature>
<name>A0AAE0KW42_9CHLO</name>
<evidence type="ECO:0000256" key="5">
    <source>
        <dbReference type="ARBA" id="ARBA00022679"/>
    </source>
</evidence>
<dbReference type="GO" id="GO:0005634">
    <property type="term" value="C:nucleus"/>
    <property type="evidence" value="ECO:0007669"/>
    <property type="project" value="UniProtKB-SubCell"/>
</dbReference>
<dbReference type="GO" id="GO:0016428">
    <property type="term" value="F:tRNA (cytidine-5-)-methyltransferase activity"/>
    <property type="evidence" value="ECO:0007669"/>
    <property type="project" value="InterPro"/>
</dbReference>
<dbReference type="Gene3D" id="3.40.50.150">
    <property type="entry name" value="Vaccinia Virus protein VP39"/>
    <property type="match status" value="1"/>
</dbReference>
<dbReference type="InterPro" id="IPR029063">
    <property type="entry name" value="SAM-dependent_MTases_sf"/>
</dbReference>
<dbReference type="InterPro" id="IPR023267">
    <property type="entry name" value="RCMT"/>
</dbReference>
<feature type="compositionally biased region" description="Gly residues" evidence="11">
    <location>
        <begin position="12"/>
        <end position="25"/>
    </location>
</feature>
<dbReference type="PROSITE" id="PS01153">
    <property type="entry name" value="NOL1_NOP2_SUN"/>
    <property type="match status" value="1"/>
</dbReference>
<dbReference type="GO" id="GO:0000049">
    <property type="term" value="F:tRNA binding"/>
    <property type="evidence" value="ECO:0007669"/>
    <property type="project" value="UniProtKB-KW"/>
</dbReference>
<accession>A0AAE0KW42</accession>
<evidence type="ECO:0000256" key="7">
    <source>
        <dbReference type="ARBA" id="ARBA00022694"/>
    </source>
</evidence>
<evidence type="ECO:0000313" key="14">
    <source>
        <dbReference type="Proteomes" id="UP001190700"/>
    </source>
</evidence>
<comment type="caution">
    <text evidence="13">The sequence shown here is derived from an EMBL/GenBank/DDBJ whole genome shotgun (WGS) entry which is preliminary data.</text>
</comment>
<organism evidence="13 14">
    <name type="scientific">Cymbomonas tetramitiformis</name>
    <dbReference type="NCBI Taxonomy" id="36881"/>
    <lineage>
        <taxon>Eukaryota</taxon>
        <taxon>Viridiplantae</taxon>
        <taxon>Chlorophyta</taxon>
        <taxon>Pyramimonadophyceae</taxon>
        <taxon>Pyramimonadales</taxon>
        <taxon>Pyramimonadaceae</taxon>
        <taxon>Cymbomonas</taxon>
    </lineage>
</organism>
<dbReference type="InterPro" id="IPR018314">
    <property type="entry name" value="RsmB/NOL1/NOP2-like_CS"/>
</dbReference>
<dbReference type="PANTHER" id="PTHR22808:SF1">
    <property type="entry name" value="RNA CYTOSINE-C(5)-METHYLTRANSFERASE NSUN2-RELATED"/>
    <property type="match status" value="1"/>
</dbReference>
<feature type="compositionally biased region" description="Basic and acidic residues" evidence="11">
    <location>
        <begin position="448"/>
        <end position="465"/>
    </location>
</feature>
<dbReference type="PROSITE" id="PS51686">
    <property type="entry name" value="SAM_MT_RSMB_NOP"/>
    <property type="match status" value="1"/>
</dbReference>
<keyword evidence="5 10" id="KW-0808">Transferase</keyword>
<proteinExistence type="inferred from homology"/>
<evidence type="ECO:0000313" key="13">
    <source>
        <dbReference type="EMBL" id="KAK3262907.1"/>
    </source>
</evidence>
<dbReference type="PRINTS" id="PR02008">
    <property type="entry name" value="RCMTFAMILY"/>
</dbReference>
<keyword evidence="4 10" id="KW-0489">Methyltransferase</keyword>
<feature type="domain" description="SAM-dependent MTase RsmB/NOP-type" evidence="12">
    <location>
        <begin position="65"/>
        <end position="429"/>
    </location>
</feature>
<feature type="active site" description="Nucleophile" evidence="10">
    <location>
        <position position="323"/>
    </location>
</feature>
<dbReference type="Proteomes" id="UP001190700">
    <property type="component" value="Unassembled WGS sequence"/>
</dbReference>
<feature type="region of interest" description="Disordered" evidence="11">
    <location>
        <begin position="1"/>
        <end position="35"/>
    </location>
</feature>
<keyword evidence="8 10" id="KW-0694">RNA-binding</keyword>
<feature type="compositionally biased region" description="Basic residues" evidence="11">
    <location>
        <begin position="1"/>
        <end position="11"/>
    </location>
</feature>
<evidence type="ECO:0000256" key="3">
    <source>
        <dbReference type="ARBA" id="ARBA00022555"/>
    </source>
</evidence>
<dbReference type="EMBL" id="LGRX02015878">
    <property type="protein sequence ID" value="KAK3262907.1"/>
    <property type="molecule type" value="Genomic_DNA"/>
</dbReference>
<feature type="region of interest" description="Disordered" evidence="11">
    <location>
        <begin position="436"/>
        <end position="490"/>
    </location>
</feature>
<evidence type="ECO:0000256" key="2">
    <source>
        <dbReference type="ARBA" id="ARBA00007494"/>
    </source>
</evidence>
<keyword evidence="14" id="KW-1185">Reference proteome</keyword>
<keyword evidence="9" id="KW-0539">Nucleus</keyword>
<comment type="subcellular location">
    <subcellularLocation>
        <location evidence="1">Nucleus</location>
    </subcellularLocation>
</comment>
<dbReference type="InterPro" id="IPR023270">
    <property type="entry name" value="RCMT_NCL1"/>
</dbReference>
<dbReference type="Pfam" id="PF01189">
    <property type="entry name" value="Methyltr_RsmB-F"/>
    <property type="match status" value="1"/>
</dbReference>
<dbReference type="PANTHER" id="PTHR22808">
    <property type="entry name" value="NCL1 YEAST -RELATED NOL1/NOP2/FMU SUN DOMAIN-CONTAINING"/>
    <property type="match status" value="1"/>
</dbReference>
<evidence type="ECO:0000256" key="6">
    <source>
        <dbReference type="ARBA" id="ARBA00022691"/>
    </source>
</evidence>